<dbReference type="AlphaFoldDB" id="A0A975G5K9"/>
<dbReference type="KEGG" id="lamb:KBB96_10920"/>
<dbReference type="RefSeq" id="WP_211629444.1">
    <property type="nucleotide sequence ID" value="NZ_CP073100.1"/>
</dbReference>
<gene>
    <name evidence="2" type="ORF">KBB96_10920</name>
</gene>
<evidence type="ECO:0000259" key="1">
    <source>
        <dbReference type="Pfam" id="PF06439"/>
    </source>
</evidence>
<protein>
    <submittedName>
        <fullName evidence="2">DUF1080 domain-containing protein</fullName>
    </submittedName>
</protein>
<reference evidence="2" key="1">
    <citation type="submission" date="2021-04" db="EMBL/GenBank/DDBJ databases">
        <title>Luteolibacter sp. 32A isolated from the skin of an Anderson's salamander (Ambystoma andersonii).</title>
        <authorList>
            <person name="Spergser J."/>
            <person name="Busse H.-J."/>
        </authorList>
    </citation>
    <scope>NUCLEOTIDE SEQUENCE</scope>
    <source>
        <strain evidence="2">32A</strain>
    </source>
</reference>
<name>A0A975G5K9_9BACT</name>
<accession>A0A975G5K9</accession>
<dbReference type="GO" id="GO:0016787">
    <property type="term" value="F:hydrolase activity"/>
    <property type="evidence" value="ECO:0007669"/>
    <property type="project" value="InterPro"/>
</dbReference>
<proteinExistence type="predicted"/>
<evidence type="ECO:0000313" key="2">
    <source>
        <dbReference type="EMBL" id="QUE49383.1"/>
    </source>
</evidence>
<dbReference type="InterPro" id="IPR010496">
    <property type="entry name" value="AL/BT2_dom"/>
</dbReference>
<sequence>MIHRNQTVARPLIGKSAGLLAVSVLLSILPAAAGDHPWVKLFNGKDLEGWTPKVSGHKCGENPFNTFRVEDGILKVSYDDYGKFNEQYGHLFTNIAYSHYILRMEYRFTGKMMADAPGYCNLNSGVMIHSQSPQSMGLRQGFPASLEVQFLADEGKGARATGNVCTPGTNLEMDGKLITQHIVESSAPTFPAEEWVKVEVEVHGNDEVIHRINGKEVLRYQRPQLDPQNRVIPATPLLEAGAPLQLAYGYIALQAEAQPVWFRNIELKSLEP</sequence>
<dbReference type="Gene3D" id="2.60.120.560">
    <property type="entry name" value="Exo-inulinase, domain 1"/>
    <property type="match status" value="1"/>
</dbReference>
<organism evidence="2 3">
    <name type="scientific">Luteolibacter ambystomatis</name>
    <dbReference type="NCBI Taxonomy" id="2824561"/>
    <lineage>
        <taxon>Bacteria</taxon>
        <taxon>Pseudomonadati</taxon>
        <taxon>Verrucomicrobiota</taxon>
        <taxon>Verrucomicrobiia</taxon>
        <taxon>Verrucomicrobiales</taxon>
        <taxon>Verrucomicrobiaceae</taxon>
        <taxon>Luteolibacter</taxon>
    </lineage>
</organism>
<dbReference type="EMBL" id="CP073100">
    <property type="protein sequence ID" value="QUE49383.1"/>
    <property type="molecule type" value="Genomic_DNA"/>
</dbReference>
<keyword evidence="3" id="KW-1185">Reference proteome</keyword>
<dbReference type="Proteomes" id="UP000676169">
    <property type="component" value="Chromosome"/>
</dbReference>
<evidence type="ECO:0000313" key="3">
    <source>
        <dbReference type="Proteomes" id="UP000676169"/>
    </source>
</evidence>
<feature type="domain" description="3-keto-alpha-glucoside-1,2-lyase/3-keto-2-hydroxy-glucal hydratase" evidence="1">
    <location>
        <begin position="38"/>
        <end position="268"/>
    </location>
</feature>
<dbReference type="Pfam" id="PF06439">
    <property type="entry name" value="3keto-disac_hyd"/>
    <property type="match status" value="1"/>
</dbReference>